<dbReference type="AlphaFoldDB" id="A0A8K0MIR4"/>
<feature type="transmembrane region" description="Helical" evidence="1">
    <location>
        <begin position="63"/>
        <end position="82"/>
    </location>
</feature>
<keyword evidence="3" id="KW-1185">Reference proteome</keyword>
<proteinExistence type="predicted"/>
<gene>
    <name evidence="2" type="ORF">FNV43_RR12305</name>
</gene>
<name>A0A8K0MIR4_9ROSA</name>
<evidence type="ECO:0000256" key="1">
    <source>
        <dbReference type="SAM" id="Phobius"/>
    </source>
</evidence>
<evidence type="ECO:0000313" key="3">
    <source>
        <dbReference type="Proteomes" id="UP000796880"/>
    </source>
</evidence>
<dbReference type="EMBL" id="VOIH02000005">
    <property type="protein sequence ID" value="KAF3447125.1"/>
    <property type="molecule type" value="Genomic_DNA"/>
</dbReference>
<keyword evidence="1" id="KW-0472">Membrane</keyword>
<sequence length="96" mass="10830">MATLSPDDDKNFKTIVEQLGRLLRGCLGLGLSNYFVWRRKVVSKGCIANTYSSTILVARTLKVWFIAKGFLLVILAIGWVEGEQCEIQKHKRSISE</sequence>
<organism evidence="2 3">
    <name type="scientific">Rhamnella rubrinervis</name>
    <dbReference type="NCBI Taxonomy" id="2594499"/>
    <lineage>
        <taxon>Eukaryota</taxon>
        <taxon>Viridiplantae</taxon>
        <taxon>Streptophyta</taxon>
        <taxon>Embryophyta</taxon>
        <taxon>Tracheophyta</taxon>
        <taxon>Spermatophyta</taxon>
        <taxon>Magnoliopsida</taxon>
        <taxon>eudicotyledons</taxon>
        <taxon>Gunneridae</taxon>
        <taxon>Pentapetalae</taxon>
        <taxon>rosids</taxon>
        <taxon>fabids</taxon>
        <taxon>Rosales</taxon>
        <taxon>Rhamnaceae</taxon>
        <taxon>rhamnoid group</taxon>
        <taxon>Rhamneae</taxon>
        <taxon>Rhamnella</taxon>
    </lineage>
</organism>
<protein>
    <submittedName>
        <fullName evidence="2">Uncharacterized protein</fullName>
    </submittedName>
</protein>
<comment type="caution">
    <text evidence="2">The sequence shown here is derived from an EMBL/GenBank/DDBJ whole genome shotgun (WGS) entry which is preliminary data.</text>
</comment>
<keyword evidence="1" id="KW-1133">Transmembrane helix</keyword>
<reference evidence="2" key="1">
    <citation type="submission" date="2020-03" db="EMBL/GenBank/DDBJ databases">
        <title>A high-quality chromosome-level genome assembly of a woody plant with both climbing and erect habits, Rhamnella rubrinervis.</title>
        <authorList>
            <person name="Lu Z."/>
            <person name="Yang Y."/>
            <person name="Zhu X."/>
            <person name="Sun Y."/>
        </authorList>
    </citation>
    <scope>NUCLEOTIDE SEQUENCE</scope>
    <source>
        <strain evidence="2">BYM</strain>
        <tissue evidence="2">Leaf</tissue>
    </source>
</reference>
<keyword evidence="1" id="KW-0812">Transmembrane</keyword>
<accession>A0A8K0MIR4</accession>
<evidence type="ECO:0000313" key="2">
    <source>
        <dbReference type="EMBL" id="KAF3447125.1"/>
    </source>
</evidence>
<dbReference type="Proteomes" id="UP000796880">
    <property type="component" value="Unassembled WGS sequence"/>
</dbReference>